<evidence type="ECO:0000313" key="5">
    <source>
        <dbReference type="RefSeq" id="XP_016933532.4"/>
    </source>
</evidence>
<dbReference type="GeneID" id="108012622"/>
<feature type="compositionally biased region" description="Low complexity" evidence="2">
    <location>
        <begin position="321"/>
        <end position="334"/>
    </location>
</feature>
<reference evidence="5" key="1">
    <citation type="submission" date="2025-08" db="UniProtKB">
        <authorList>
            <consortium name="RefSeq"/>
        </authorList>
    </citation>
    <scope>IDENTIFICATION</scope>
</reference>
<evidence type="ECO:0000313" key="4">
    <source>
        <dbReference type="Proteomes" id="UP001652628"/>
    </source>
</evidence>
<sequence>MSLKMMAIVCALLLLCTLTHVLSAATTVRPYKFGFTIDEQQHRAEKRDERGIIMGEFGFITADGIYHVTVYATDEEGKFRIISMKSYPYAGPVGQKTLSVTTTPKALPLPLPVAPPRNNFITEGCAGCFLKKSPPKTEIRTLSQPLSPAQSAMNTYYTTKGAVTGHVSTQTSNSQSSSGNTKIDYNVGVVEKVGPPVYPPLNIKLDESAIREAITYAGRVTGPVALADQPLIAPASVPASQVNIFSVDENANLPLASYVQSVAQRPSADIRNILRSGVASAKTVSHSKAQPTLTQNPHQALLLNSATIAGISGVSANSPTGSSANGGSFSAGKSPAEGSGGSQTGGPGGVFGVGGSGGSRASGGPAGGSLPGSGLGVSGGSKPSGGSAVGSSSGSGFGGVGSGSSSGSGLGGVGGGSSSGSGLGGVGGGSSSGSGLGGIGGGSSSGSRLGGVGGGSKASGLGGGIGSGSGSASGATGDLYKFKYILDYNGHEETGGRNGDKQGSYFAIGEDAVQRTIEYIANEFGFQPHVSWRKLDAKEALPEENSLKHYEFKWFNQEQ</sequence>
<feature type="chain" id="PRO_5046724953" evidence="3">
    <location>
        <begin position="25"/>
        <end position="559"/>
    </location>
</feature>
<dbReference type="GO" id="GO:0008010">
    <property type="term" value="F:structural constituent of chitin-based larval cuticle"/>
    <property type="evidence" value="ECO:0007669"/>
    <property type="project" value="TreeGrafter"/>
</dbReference>
<feature type="region of interest" description="Disordered" evidence="2">
    <location>
        <begin position="317"/>
        <end position="456"/>
    </location>
</feature>
<name>A0AB39ZDB1_DROSZ</name>
<dbReference type="PANTHER" id="PTHR10380">
    <property type="entry name" value="CUTICLE PROTEIN"/>
    <property type="match status" value="1"/>
</dbReference>
<protein>
    <submittedName>
        <fullName evidence="5">Protein lethal(3)malignant blood neoplasm 1 isoform X2</fullName>
    </submittedName>
</protein>
<keyword evidence="3" id="KW-0732">Signal</keyword>
<keyword evidence="4" id="KW-1185">Reference proteome</keyword>
<feature type="compositionally biased region" description="Gly residues" evidence="2">
    <location>
        <begin position="338"/>
        <end position="383"/>
    </location>
</feature>
<dbReference type="GO" id="GO:0062129">
    <property type="term" value="C:chitin-based extracellular matrix"/>
    <property type="evidence" value="ECO:0007669"/>
    <property type="project" value="TreeGrafter"/>
</dbReference>
<evidence type="ECO:0000256" key="3">
    <source>
        <dbReference type="SAM" id="SignalP"/>
    </source>
</evidence>
<organism evidence="4 5">
    <name type="scientific">Drosophila suzukii</name>
    <name type="common">Spotted-wing drosophila fruit fly</name>
    <dbReference type="NCBI Taxonomy" id="28584"/>
    <lineage>
        <taxon>Eukaryota</taxon>
        <taxon>Metazoa</taxon>
        <taxon>Ecdysozoa</taxon>
        <taxon>Arthropoda</taxon>
        <taxon>Hexapoda</taxon>
        <taxon>Insecta</taxon>
        <taxon>Pterygota</taxon>
        <taxon>Neoptera</taxon>
        <taxon>Endopterygota</taxon>
        <taxon>Diptera</taxon>
        <taxon>Brachycera</taxon>
        <taxon>Muscomorpha</taxon>
        <taxon>Ephydroidea</taxon>
        <taxon>Drosophilidae</taxon>
        <taxon>Drosophila</taxon>
        <taxon>Sophophora</taxon>
    </lineage>
</organism>
<gene>
    <name evidence="5" type="primary">l(3)mbn</name>
</gene>
<keyword evidence="1" id="KW-0193">Cuticle</keyword>
<dbReference type="InterPro" id="IPR050468">
    <property type="entry name" value="Cuticle_Struct_Prot"/>
</dbReference>
<dbReference type="InterPro" id="IPR000618">
    <property type="entry name" value="Insect_cuticle"/>
</dbReference>
<dbReference type="PANTHER" id="PTHR10380:SF119">
    <property type="entry name" value="PROTEIN LETHAL(3)MALIGNANT BLOOD NEOPLASM 1"/>
    <property type="match status" value="1"/>
</dbReference>
<dbReference type="PROSITE" id="PS51155">
    <property type="entry name" value="CHIT_BIND_RR_2"/>
    <property type="match status" value="2"/>
</dbReference>
<evidence type="ECO:0000256" key="1">
    <source>
        <dbReference type="PROSITE-ProRule" id="PRU00497"/>
    </source>
</evidence>
<feature type="signal peptide" evidence="3">
    <location>
        <begin position="1"/>
        <end position="24"/>
    </location>
</feature>
<accession>A0AB39ZDB1</accession>
<dbReference type="RefSeq" id="XP_016933532.4">
    <property type="nucleotide sequence ID" value="XM_017078043.4"/>
</dbReference>
<feature type="compositionally biased region" description="Gly residues" evidence="2">
    <location>
        <begin position="393"/>
        <end position="456"/>
    </location>
</feature>
<proteinExistence type="predicted"/>
<dbReference type="AlphaFoldDB" id="A0AB39ZDB1"/>
<dbReference type="Proteomes" id="UP001652628">
    <property type="component" value="Chromosome 3"/>
</dbReference>
<dbReference type="Pfam" id="PF00379">
    <property type="entry name" value="Chitin_bind_4"/>
    <property type="match status" value="2"/>
</dbReference>
<evidence type="ECO:0000256" key="2">
    <source>
        <dbReference type="SAM" id="MobiDB-lite"/>
    </source>
</evidence>